<keyword evidence="3" id="KW-1185">Reference proteome</keyword>
<sequence length="307" mass="36271">MSRQRKQDASLEWPRRSIGGRENNKSSRVYSAPVGGADREPKLDFPVVLTPWEAFQEHLRLIDDNSAMYTFRDSTTDREKDKDAKKIHADADDNRTVEQKATDMAQQLSVAIKVKNSDVFEKTMHEFQLRRQQHLERLAVIQRERERRARELEEEGHRREVSDVLKDEHELLTTTDWSDGEDPENTDKKTSNLRQAASRGWAMIRRHIEEKAVERKQKSSAMNWTFLRQTISHMTDLEKGRQSLYERYLVNPDSWKDGFTNFPNELFDKEHVRERRMYGSQPNIKRANKNRYKKTKSLRSVSSIKTH</sequence>
<feature type="compositionally biased region" description="Polar residues" evidence="1">
    <location>
        <begin position="298"/>
        <end position="307"/>
    </location>
</feature>
<accession>A0AAD9NAN0</accession>
<dbReference type="AlphaFoldDB" id="A0AAD9NAN0"/>
<reference evidence="2" key="1">
    <citation type="journal article" date="2023" name="Mol. Biol. Evol.">
        <title>Third-Generation Sequencing Reveals the Adaptive Role of the Epigenome in Three Deep-Sea Polychaetes.</title>
        <authorList>
            <person name="Perez M."/>
            <person name="Aroh O."/>
            <person name="Sun Y."/>
            <person name="Lan Y."/>
            <person name="Juniper S.K."/>
            <person name="Young C.R."/>
            <person name="Angers B."/>
            <person name="Qian P.Y."/>
        </authorList>
    </citation>
    <scope>NUCLEOTIDE SEQUENCE</scope>
    <source>
        <strain evidence="2">P08H-3</strain>
    </source>
</reference>
<comment type="caution">
    <text evidence="2">The sequence shown here is derived from an EMBL/GenBank/DDBJ whole genome shotgun (WGS) entry which is preliminary data.</text>
</comment>
<dbReference type="EMBL" id="JAODUP010000086">
    <property type="protein sequence ID" value="KAK2163060.1"/>
    <property type="molecule type" value="Genomic_DNA"/>
</dbReference>
<evidence type="ECO:0000313" key="2">
    <source>
        <dbReference type="EMBL" id="KAK2163060.1"/>
    </source>
</evidence>
<gene>
    <name evidence="2" type="ORF">LSH36_86g02051</name>
</gene>
<feature type="region of interest" description="Disordered" evidence="1">
    <location>
        <begin position="1"/>
        <end position="40"/>
    </location>
</feature>
<name>A0AAD9NAN0_9ANNE</name>
<dbReference type="Proteomes" id="UP001208570">
    <property type="component" value="Unassembled WGS sequence"/>
</dbReference>
<organism evidence="2 3">
    <name type="scientific">Paralvinella palmiformis</name>
    <dbReference type="NCBI Taxonomy" id="53620"/>
    <lineage>
        <taxon>Eukaryota</taxon>
        <taxon>Metazoa</taxon>
        <taxon>Spiralia</taxon>
        <taxon>Lophotrochozoa</taxon>
        <taxon>Annelida</taxon>
        <taxon>Polychaeta</taxon>
        <taxon>Sedentaria</taxon>
        <taxon>Canalipalpata</taxon>
        <taxon>Terebellida</taxon>
        <taxon>Terebelliformia</taxon>
        <taxon>Alvinellidae</taxon>
        <taxon>Paralvinella</taxon>
    </lineage>
</organism>
<protein>
    <submittedName>
        <fullName evidence="2">Uncharacterized protein</fullName>
    </submittedName>
</protein>
<evidence type="ECO:0000256" key="1">
    <source>
        <dbReference type="SAM" id="MobiDB-lite"/>
    </source>
</evidence>
<feature type="compositionally biased region" description="Basic residues" evidence="1">
    <location>
        <begin position="286"/>
        <end position="297"/>
    </location>
</feature>
<feature type="region of interest" description="Disordered" evidence="1">
    <location>
        <begin position="277"/>
        <end position="307"/>
    </location>
</feature>
<proteinExistence type="predicted"/>
<evidence type="ECO:0000313" key="3">
    <source>
        <dbReference type="Proteomes" id="UP001208570"/>
    </source>
</evidence>
<feature type="region of interest" description="Disordered" evidence="1">
    <location>
        <begin position="172"/>
        <end position="196"/>
    </location>
</feature>
<feature type="compositionally biased region" description="Basic and acidic residues" evidence="1">
    <location>
        <begin position="1"/>
        <end position="15"/>
    </location>
</feature>